<feature type="transmembrane region" description="Helical" evidence="1">
    <location>
        <begin position="49"/>
        <end position="70"/>
    </location>
</feature>
<name>A0A8J3W4Y4_9ACTN</name>
<evidence type="ECO:0000313" key="3">
    <source>
        <dbReference type="Proteomes" id="UP000616724"/>
    </source>
</evidence>
<feature type="transmembrane region" description="Helical" evidence="1">
    <location>
        <begin position="12"/>
        <end position="29"/>
    </location>
</feature>
<protein>
    <recommendedName>
        <fullName evidence="4">DUF2516 family protein</fullName>
    </recommendedName>
</protein>
<dbReference type="AlphaFoldDB" id="A0A8J3W4Y4"/>
<dbReference type="EMBL" id="BOOH01000019">
    <property type="protein sequence ID" value="GIH75995.1"/>
    <property type="molecule type" value="Genomic_DNA"/>
</dbReference>
<keyword evidence="3" id="KW-1185">Reference proteome</keyword>
<keyword evidence="1" id="KW-0812">Transmembrane</keyword>
<evidence type="ECO:0000256" key="1">
    <source>
        <dbReference type="SAM" id="Phobius"/>
    </source>
</evidence>
<keyword evidence="1" id="KW-1133">Transmembrane helix</keyword>
<dbReference type="Pfam" id="PF10724">
    <property type="entry name" value="DUF2516"/>
    <property type="match status" value="1"/>
</dbReference>
<comment type="caution">
    <text evidence="2">The sequence shown here is derived from an EMBL/GenBank/DDBJ whole genome shotgun (WGS) entry which is preliminary data.</text>
</comment>
<dbReference type="InterPro" id="IPR019662">
    <property type="entry name" value="DUF2516"/>
</dbReference>
<organism evidence="2 3">
    <name type="scientific">Planobispora longispora</name>
    <dbReference type="NCBI Taxonomy" id="28887"/>
    <lineage>
        <taxon>Bacteria</taxon>
        <taxon>Bacillati</taxon>
        <taxon>Actinomycetota</taxon>
        <taxon>Actinomycetes</taxon>
        <taxon>Streptosporangiales</taxon>
        <taxon>Streptosporangiaceae</taxon>
        <taxon>Planobispora</taxon>
    </lineage>
</organism>
<keyword evidence="1" id="KW-0472">Membrane</keyword>
<dbReference type="Proteomes" id="UP000616724">
    <property type="component" value="Unassembled WGS sequence"/>
</dbReference>
<proteinExistence type="predicted"/>
<gene>
    <name evidence="2" type="ORF">Plo01_24240</name>
</gene>
<accession>A0A8J3W4Y4</accession>
<sequence>MLGGIGTALDLIFWILSIIAFGMSAWALFHALRTPARAFAVAGKQTKKLWTIILSLSTLFSFASAVGYFGIGLGQLNIFAIAAVIAAGIYLADVKPAVGDSGKGGNSGPYGPW</sequence>
<feature type="transmembrane region" description="Helical" evidence="1">
    <location>
        <begin position="76"/>
        <end position="94"/>
    </location>
</feature>
<evidence type="ECO:0000313" key="2">
    <source>
        <dbReference type="EMBL" id="GIH75995.1"/>
    </source>
</evidence>
<reference evidence="2 3" key="1">
    <citation type="submission" date="2021-01" db="EMBL/GenBank/DDBJ databases">
        <title>Whole genome shotgun sequence of Planobispora longispora NBRC 13918.</title>
        <authorList>
            <person name="Komaki H."/>
            <person name="Tamura T."/>
        </authorList>
    </citation>
    <scope>NUCLEOTIDE SEQUENCE [LARGE SCALE GENOMIC DNA]</scope>
    <source>
        <strain evidence="2 3">NBRC 13918</strain>
    </source>
</reference>
<dbReference type="RefSeq" id="WP_203890625.1">
    <property type="nucleotide sequence ID" value="NZ_BOOH01000019.1"/>
</dbReference>
<evidence type="ECO:0008006" key="4">
    <source>
        <dbReference type="Google" id="ProtNLM"/>
    </source>
</evidence>